<feature type="transmembrane region" description="Helical" evidence="2">
    <location>
        <begin position="527"/>
        <end position="545"/>
    </location>
</feature>
<evidence type="ECO:0000313" key="4">
    <source>
        <dbReference type="Proteomes" id="UP000317429"/>
    </source>
</evidence>
<feature type="transmembrane region" description="Helical" evidence="2">
    <location>
        <begin position="301"/>
        <end position="318"/>
    </location>
</feature>
<feature type="transmembrane region" description="Helical" evidence="2">
    <location>
        <begin position="669"/>
        <end position="690"/>
    </location>
</feature>
<feature type="region of interest" description="Disordered" evidence="1">
    <location>
        <begin position="1"/>
        <end position="39"/>
    </location>
</feature>
<organism evidence="3 4">
    <name type="scientific">Pirellulimonas nuda</name>
    <dbReference type="NCBI Taxonomy" id="2528009"/>
    <lineage>
        <taxon>Bacteria</taxon>
        <taxon>Pseudomonadati</taxon>
        <taxon>Planctomycetota</taxon>
        <taxon>Planctomycetia</taxon>
        <taxon>Pirellulales</taxon>
        <taxon>Lacipirellulaceae</taxon>
        <taxon>Pirellulimonas</taxon>
    </lineage>
</organism>
<feature type="transmembrane region" description="Helical" evidence="2">
    <location>
        <begin position="467"/>
        <end position="485"/>
    </location>
</feature>
<evidence type="ECO:0000256" key="2">
    <source>
        <dbReference type="SAM" id="Phobius"/>
    </source>
</evidence>
<feature type="transmembrane region" description="Helical" evidence="2">
    <location>
        <begin position="581"/>
        <end position="600"/>
    </location>
</feature>
<dbReference type="EMBL" id="CP036291">
    <property type="protein sequence ID" value="QDU90395.1"/>
    <property type="molecule type" value="Genomic_DNA"/>
</dbReference>
<feature type="compositionally biased region" description="Pro residues" evidence="1">
    <location>
        <begin position="20"/>
        <end position="36"/>
    </location>
</feature>
<feature type="transmembrane region" description="Helical" evidence="2">
    <location>
        <begin position="551"/>
        <end position="569"/>
    </location>
</feature>
<feature type="transmembrane region" description="Helical" evidence="2">
    <location>
        <begin position="382"/>
        <end position="402"/>
    </location>
</feature>
<feature type="transmembrane region" description="Helical" evidence="2">
    <location>
        <begin position="612"/>
        <end position="635"/>
    </location>
</feature>
<dbReference type="Proteomes" id="UP000317429">
    <property type="component" value="Chromosome"/>
</dbReference>
<feature type="transmembrane region" description="Helical" evidence="2">
    <location>
        <begin position="642"/>
        <end position="663"/>
    </location>
</feature>
<dbReference type="KEGG" id="pnd:Pla175_37990"/>
<feature type="transmembrane region" description="Helical" evidence="2">
    <location>
        <begin position="228"/>
        <end position="252"/>
    </location>
</feature>
<feature type="transmembrane region" description="Helical" evidence="2">
    <location>
        <begin position="165"/>
        <end position="182"/>
    </location>
</feature>
<gene>
    <name evidence="3" type="ORF">Pla175_37990</name>
</gene>
<keyword evidence="2" id="KW-0812">Transmembrane</keyword>
<feature type="transmembrane region" description="Helical" evidence="2">
    <location>
        <begin position="112"/>
        <end position="128"/>
    </location>
</feature>
<keyword evidence="2" id="KW-1133">Transmembrane helix</keyword>
<feature type="transmembrane region" description="Helical" evidence="2">
    <location>
        <begin position="272"/>
        <end position="289"/>
    </location>
</feature>
<sequence length="714" mass="73976">MSSPHSFGPEGASFETFEMPPTPEPTPTPSAPPGDPPRASFLEMVLDPRSLAALMAAGAGLLTLGLIAWLWSQGVFDDAEVVAWCLGTANLTLIAAGVATASRSRFATAGRALTLLGCVVMPLNLWFYDAQGLVTLAGGGNLWVAALACCVVYAVCAWLLRDPWLVYASVGGVAMTGMLFLADADIARFWEIVAPSTLLVVLGAVCIHAERLFPAAPGPYSRERFGTAFFRAGHIVMASGLVVLLTGCVTGWAYDSYFVGWDFARPDVASVAQARLAALALVVLGAYSYGYSQVVAPRGRAFAKAAVLMLLWGEVLLLDWMGLPILGEEQVALLSLLLLVLAIVCRVLKRGATTIAEVAPVATAPLLIAATGLAVSSSDPNHGLLVAAGASLAVASGLAGAASGRRAPVAMAALAACMATWQSLCWLGMTTYAPLLAASLVGAAVLAARGMGVMSRGGEVAERGADWAGGALLMLAGVGGVLLALGRLLVGETQWDLAGLMAAQGAIAGASVLAARQPSLRRVLGSLAAVQVVTAALVANSLSLLDGWQRAELLITASGLALVGSALVGWRRERSGAHDPWVDVCFAVGSLLASLAPVAGLLDVRFFGDAFWAWRMLHETGVLAVGLGLLAAGVLSRVRSTTFAGAGMLAVYVVSLVGLIHVPEELQSTAVYLMVGGGAFFASAVLLSVYRDRLLSLPQRMKEGEGVYRVLKWR</sequence>
<keyword evidence="4" id="KW-1185">Reference proteome</keyword>
<dbReference type="AlphaFoldDB" id="A0A518DFY6"/>
<keyword evidence="2" id="KW-0472">Membrane</keyword>
<accession>A0A518DFY6</accession>
<dbReference type="OrthoDB" id="267417at2"/>
<evidence type="ECO:0000256" key="1">
    <source>
        <dbReference type="SAM" id="MobiDB-lite"/>
    </source>
</evidence>
<name>A0A518DFY6_9BACT</name>
<feature type="transmembrane region" description="Helical" evidence="2">
    <location>
        <begin position="51"/>
        <end position="69"/>
    </location>
</feature>
<protein>
    <submittedName>
        <fullName evidence="3">Uncharacterized protein</fullName>
    </submittedName>
</protein>
<dbReference type="RefSeq" id="WP_145288801.1">
    <property type="nucleotide sequence ID" value="NZ_CP036291.1"/>
</dbReference>
<proteinExistence type="predicted"/>
<feature type="transmembrane region" description="Helical" evidence="2">
    <location>
        <begin position="81"/>
        <end position="100"/>
    </location>
</feature>
<feature type="transmembrane region" description="Helical" evidence="2">
    <location>
        <begin position="140"/>
        <end position="160"/>
    </location>
</feature>
<evidence type="ECO:0000313" key="3">
    <source>
        <dbReference type="EMBL" id="QDU90395.1"/>
    </source>
</evidence>
<reference evidence="3 4" key="1">
    <citation type="submission" date="2019-02" db="EMBL/GenBank/DDBJ databases">
        <title>Deep-cultivation of Planctomycetes and their phenomic and genomic characterization uncovers novel biology.</title>
        <authorList>
            <person name="Wiegand S."/>
            <person name="Jogler M."/>
            <person name="Boedeker C."/>
            <person name="Pinto D."/>
            <person name="Vollmers J."/>
            <person name="Rivas-Marin E."/>
            <person name="Kohn T."/>
            <person name="Peeters S.H."/>
            <person name="Heuer A."/>
            <person name="Rast P."/>
            <person name="Oberbeckmann S."/>
            <person name="Bunk B."/>
            <person name="Jeske O."/>
            <person name="Meyerdierks A."/>
            <person name="Storesund J.E."/>
            <person name="Kallscheuer N."/>
            <person name="Luecker S."/>
            <person name="Lage O.M."/>
            <person name="Pohl T."/>
            <person name="Merkel B.J."/>
            <person name="Hornburger P."/>
            <person name="Mueller R.-W."/>
            <person name="Bruemmer F."/>
            <person name="Labrenz M."/>
            <person name="Spormann A.M."/>
            <person name="Op den Camp H."/>
            <person name="Overmann J."/>
            <person name="Amann R."/>
            <person name="Jetten M.S.M."/>
            <person name="Mascher T."/>
            <person name="Medema M.H."/>
            <person name="Devos D.P."/>
            <person name="Kaster A.-K."/>
            <person name="Ovreas L."/>
            <person name="Rohde M."/>
            <person name="Galperin M.Y."/>
            <person name="Jogler C."/>
        </authorList>
    </citation>
    <scope>NUCLEOTIDE SEQUENCE [LARGE SCALE GENOMIC DNA]</scope>
    <source>
        <strain evidence="3 4">Pla175</strain>
    </source>
</reference>
<feature type="transmembrane region" description="Helical" evidence="2">
    <location>
        <begin position="330"/>
        <end position="348"/>
    </location>
</feature>
<feature type="transmembrane region" description="Helical" evidence="2">
    <location>
        <begin position="435"/>
        <end position="455"/>
    </location>
</feature>
<feature type="transmembrane region" description="Helical" evidence="2">
    <location>
        <begin position="355"/>
        <end position="376"/>
    </location>
</feature>